<evidence type="ECO:0000256" key="1">
    <source>
        <dbReference type="ARBA" id="ARBA00004418"/>
    </source>
</evidence>
<evidence type="ECO:0000256" key="3">
    <source>
        <dbReference type="SAM" id="SignalP"/>
    </source>
</evidence>
<dbReference type="AlphaFoldDB" id="A0A918IWX0"/>
<name>A0A918IWX0_9RHOB</name>
<protein>
    <submittedName>
        <fullName evidence="4">ABC transporter substrate-binding protein</fullName>
    </submittedName>
</protein>
<keyword evidence="3" id="KW-0732">Signal</keyword>
<feature type="chain" id="PRO_5037988266" evidence="3">
    <location>
        <begin position="22"/>
        <end position="471"/>
    </location>
</feature>
<dbReference type="EMBL" id="BMYQ01000007">
    <property type="protein sequence ID" value="GGW34419.1"/>
    <property type="molecule type" value="Genomic_DNA"/>
</dbReference>
<evidence type="ECO:0000313" key="4">
    <source>
        <dbReference type="EMBL" id="GGW34419.1"/>
    </source>
</evidence>
<comment type="subcellular location">
    <subcellularLocation>
        <location evidence="1">Periplasm</location>
    </subcellularLocation>
</comment>
<sequence length="471" mass="51443">MLKLMLATSAIALALSAPARADFWSDAGAKLQGVTIRGVSESTPPSNYVRDVLAPQFTEKTGIKVEFETTSWDQMFDKAIKDMEANSGIYDFVYIEQDIIYSYLARDFLVDITQMLKDKPDLAAPEFKVEDFTTFIDNFRGENGDIFGVPMEAFIKVYLYRKDLFEDPVHKEAFKAKYGYDLAPATTFAQWRDNAEYFADLSQDDELWGTTVQASSGHPAAFYEFFESIAPTYGVYDWGIDAAKGAASVEKGGRMNSPEAKEALKFWVGLLDFAPPEATASTWDEVASTFAAGRAAQGWVYGENAAWIATNPEKSTVVGKVGVALPPTNPGVMEAAEKGEGYIGYYDGGAFGIPHSSKNKEAALLWLQFIGQPEVQADWAVAGSRVVHQATFDDPKVKEVDAKADGYFTMMKDKGHLFKGAPAFPFHAQVREAVAPFIYEAIVGSLSPEDALDQAAAAADAELAKLGYGAN</sequence>
<evidence type="ECO:0000313" key="5">
    <source>
        <dbReference type="Proteomes" id="UP000628984"/>
    </source>
</evidence>
<dbReference type="InterPro" id="IPR006059">
    <property type="entry name" value="SBP"/>
</dbReference>
<dbReference type="SUPFAM" id="SSF53850">
    <property type="entry name" value="Periplasmic binding protein-like II"/>
    <property type="match status" value="1"/>
</dbReference>
<dbReference type="GO" id="GO:0042597">
    <property type="term" value="C:periplasmic space"/>
    <property type="evidence" value="ECO:0007669"/>
    <property type="project" value="UniProtKB-SubCell"/>
</dbReference>
<accession>A0A918IWX0</accession>
<dbReference type="Pfam" id="PF01547">
    <property type="entry name" value="SBP_bac_1"/>
    <property type="match status" value="1"/>
</dbReference>
<comment type="caution">
    <text evidence="4">The sequence shown here is derived from an EMBL/GenBank/DDBJ whole genome shotgun (WGS) entry which is preliminary data.</text>
</comment>
<gene>
    <name evidence="4" type="ORF">GCM10011452_23460</name>
</gene>
<keyword evidence="5" id="KW-1185">Reference proteome</keyword>
<reference evidence="4" key="2">
    <citation type="submission" date="2020-09" db="EMBL/GenBank/DDBJ databases">
        <authorList>
            <person name="Sun Q."/>
            <person name="Kim S."/>
        </authorList>
    </citation>
    <scope>NUCLEOTIDE SEQUENCE</scope>
    <source>
        <strain evidence="4">KCTC 23714</strain>
    </source>
</reference>
<comment type="similarity">
    <text evidence="2">Belongs to the bacterial solute-binding protein 1 family.</text>
</comment>
<dbReference type="Proteomes" id="UP000628984">
    <property type="component" value="Unassembled WGS sequence"/>
</dbReference>
<dbReference type="PANTHER" id="PTHR43649:SF12">
    <property type="entry name" value="DIACETYLCHITOBIOSE BINDING PROTEIN DASA"/>
    <property type="match status" value="1"/>
</dbReference>
<reference evidence="4" key="1">
    <citation type="journal article" date="2014" name="Int. J. Syst. Evol. Microbiol.">
        <title>Complete genome sequence of Corynebacterium casei LMG S-19264T (=DSM 44701T), isolated from a smear-ripened cheese.</title>
        <authorList>
            <consortium name="US DOE Joint Genome Institute (JGI-PGF)"/>
            <person name="Walter F."/>
            <person name="Albersmeier A."/>
            <person name="Kalinowski J."/>
            <person name="Ruckert C."/>
        </authorList>
    </citation>
    <scope>NUCLEOTIDE SEQUENCE</scope>
    <source>
        <strain evidence="4">KCTC 23714</strain>
    </source>
</reference>
<dbReference type="PANTHER" id="PTHR43649">
    <property type="entry name" value="ARABINOSE-BINDING PROTEIN-RELATED"/>
    <property type="match status" value="1"/>
</dbReference>
<dbReference type="RefSeq" id="WP_189634063.1">
    <property type="nucleotide sequence ID" value="NZ_BMYQ01000007.1"/>
</dbReference>
<proteinExistence type="inferred from homology"/>
<feature type="signal peptide" evidence="3">
    <location>
        <begin position="1"/>
        <end position="21"/>
    </location>
</feature>
<dbReference type="Gene3D" id="3.40.190.10">
    <property type="entry name" value="Periplasmic binding protein-like II"/>
    <property type="match status" value="2"/>
</dbReference>
<organism evidence="4 5">
    <name type="scientific">Gemmobacter lanyuensis</name>
    <dbReference type="NCBI Taxonomy" id="1054497"/>
    <lineage>
        <taxon>Bacteria</taxon>
        <taxon>Pseudomonadati</taxon>
        <taxon>Pseudomonadota</taxon>
        <taxon>Alphaproteobacteria</taxon>
        <taxon>Rhodobacterales</taxon>
        <taxon>Paracoccaceae</taxon>
        <taxon>Gemmobacter</taxon>
    </lineage>
</organism>
<evidence type="ECO:0000256" key="2">
    <source>
        <dbReference type="ARBA" id="ARBA00008520"/>
    </source>
</evidence>
<dbReference type="InterPro" id="IPR050490">
    <property type="entry name" value="Bact_solute-bd_prot1"/>
</dbReference>